<dbReference type="Pfam" id="PF00664">
    <property type="entry name" value="ABC_membrane"/>
    <property type="match status" value="1"/>
</dbReference>
<evidence type="ECO:0000259" key="6">
    <source>
        <dbReference type="PROSITE" id="PS50893"/>
    </source>
</evidence>
<dbReference type="InterPro" id="IPR003439">
    <property type="entry name" value="ABC_transporter-like_ATP-bd"/>
</dbReference>
<keyword evidence="3 5" id="KW-1133">Transmembrane helix</keyword>
<dbReference type="RefSeq" id="WP_331215574.1">
    <property type="nucleotide sequence ID" value="NZ_JAZGQK010000015.1"/>
</dbReference>
<dbReference type="PANTHER" id="PTHR43394:SF1">
    <property type="entry name" value="ATP-BINDING CASSETTE SUB-FAMILY B MEMBER 10, MITOCHONDRIAL"/>
    <property type="match status" value="1"/>
</dbReference>
<evidence type="ECO:0000256" key="5">
    <source>
        <dbReference type="SAM" id="Phobius"/>
    </source>
</evidence>
<comment type="subcellular location">
    <subcellularLocation>
        <location evidence="1">Cell membrane</location>
        <topology evidence="1">Multi-pass membrane protein</topology>
    </subcellularLocation>
</comment>
<accession>A0ABU7RVF4</accession>
<feature type="transmembrane region" description="Helical" evidence="5">
    <location>
        <begin position="146"/>
        <end position="165"/>
    </location>
</feature>
<keyword evidence="2 5" id="KW-0812">Transmembrane</keyword>
<feature type="transmembrane region" description="Helical" evidence="5">
    <location>
        <begin position="28"/>
        <end position="49"/>
    </location>
</feature>
<dbReference type="InterPro" id="IPR027417">
    <property type="entry name" value="P-loop_NTPase"/>
</dbReference>
<evidence type="ECO:0000259" key="7">
    <source>
        <dbReference type="PROSITE" id="PS50929"/>
    </source>
</evidence>
<keyword evidence="4 5" id="KW-0472">Membrane</keyword>
<feature type="transmembrane region" description="Helical" evidence="5">
    <location>
        <begin position="285"/>
        <end position="305"/>
    </location>
</feature>
<name>A0ABU7RVF4_9ACTN</name>
<feature type="domain" description="ABC transporter" evidence="6">
    <location>
        <begin position="320"/>
        <end position="565"/>
    </location>
</feature>
<dbReference type="SUPFAM" id="SSF90123">
    <property type="entry name" value="ABC transporter transmembrane region"/>
    <property type="match status" value="1"/>
</dbReference>
<protein>
    <submittedName>
        <fullName evidence="8">ABC transporter ATP-binding protein</fullName>
    </submittedName>
</protein>
<reference evidence="8 9" key="1">
    <citation type="submission" date="2024-01" db="EMBL/GenBank/DDBJ databases">
        <title>Genome insights into Plantactinospora sonchi sp. nov.</title>
        <authorList>
            <person name="Wang L."/>
        </authorList>
    </citation>
    <scope>NUCLEOTIDE SEQUENCE [LARGE SCALE GENOMIC DNA]</scope>
    <source>
        <strain evidence="8 9">NEAU-QY2</strain>
    </source>
</reference>
<feature type="transmembrane region" description="Helical" evidence="5">
    <location>
        <begin position="69"/>
        <end position="89"/>
    </location>
</feature>
<dbReference type="InterPro" id="IPR039421">
    <property type="entry name" value="Type_1_exporter"/>
</dbReference>
<comment type="caution">
    <text evidence="8">The sequence shown here is derived from an EMBL/GenBank/DDBJ whole genome shotgun (WGS) entry which is preliminary data.</text>
</comment>
<dbReference type="SUPFAM" id="SSF52540">
    <property type="entry name" value="P-loop containing nucleoside triphosphate hydrolases"/>
    <property type="match status" value="1"/>
</dbReference>
<evidence type="ECO:0000256" key="2">
    <source>
        <dbReference type="ARBA" id="ARBA00022692"/>
    </source>
</evidence>
<dbReference type="InterPro" id="IPR017871">
    <property type="entry name" value="ABC_transporter-like_CS"/>
</dbReference>
<evidence type="ECO:0000313" key="9">
    <source>
        <dbReference type="Proteomes" id="UP001332243"/>
    </source>
</evidence>
<dbReference type="Pfam" id="PF00005">
    <property type="entry name" value="ABC_tran"/>
    <property type="match status" value="1"/>
</dbReference>
<sequence length="569" mass="60989">MRSLPVPDPGVPDHRSATRFLLWHAARIWPTLAAGMALAVVNYVGQALMPAVLGKAIDAGLVGRDGDALLRWALVLLAVGVGQAVAGIIRHRFAVYNWLAGAYRTVQLTVEKANQLGATLPKRLATGEVVSIGTADINHIGGALDILSRGTGSIFAIGTIMAIMLSTSIPLGLVVLIGVPALMAIVGLLIRPLHRRQETYRDQQATLTTRASDIVSGLRVLRGVGGESVFAARYRAESQTLRRDGIRVARVEALMESAQVLLPGIFLVLVTWLGARFALRGEITVGQLVSFYGYTVFLVGPLRTLTEMIDRIVRGHVSARRVVALLRLEREVDEPTDPVTLPDRPGELVDIESGVTVRPGRLTALAAAVPADAVAITDRLGRYVDSEVTLCGVPLRGLPLATVRRRIMVADNNARLFSGPLRVELDPHDTADEATIEAALAVASATDIVEALPGGLAAGRVAERGREFSGGQQQRLRLARALVADPEALILIEPTSAVDAHTEARIAQRLGPARRGRTTLVCTTSPLVLDRADHVVFIEDGKAVAEGTHRELLRTEPRYAATVTRAEEE</sequence>
<keyword evidence="9" id="KW-1185">Reference proteome</keyword>
<evidence type="ECO:0000256" key="3">
    <source>
        <dbReference type="ARBA" id="ARBA00022989"/>
    </source>
</evidence>
<dbReference type="Gene3D" id="3.40.50.300">
    <property type="entry name" value="P-loop containing nucleotide triphosphate hydrolases"/>
    <property type="match status" value="1"/>
</dbReference>
<feature type="domain" description="ABC transmembrane type-1" evidence="7">
    <location>
        <begin position="33"/>
        <end position="314"/>
    </location>
</feature>
<dbReference type="PROSITE" id="PS00211">
    <property type="entry name" value="ABC_TRANSPORTER_1"/>
    <property type="match status" value="1"/>
</dbReference>
<dbReference type="PANTHER" id="PTHR43394">
    <property type="entry name" value="ATP-DEPENDENT PERMEASE MDL1, MITOCHONDRIAL"/>
    <property type="match status" value="1"/>
</dbReference>
<feature type="transmembrane region" description="Helical" evidence="5">
    <location>
        <begin position="171"/>
        <end position="190"/>
    </location>
</feature>
<dbReference type="PROSITE" id="PS50893">
    <property type="entry name" value="ABC_TRANSPORTER_2"/>
    <property type="match status" value="1"/>
</dbReference>
<organism evidence="8 9">
    <name type="scientific">Plantactinospora sonchi</name>
    <dbReference type="NCBI Taxonomy" id="1544735"/>
    <lineage>
        <taxon>Bacteria</taxon>
        <taxon>Bacillati</taxon>
        <taxon>Actinomycetota</taxon>
        <taxon>Actinomycetes</taxon>
        <taxon>Micromonosporales</taxon>
        <taxon>Micromonosporaceae</taxon>
        <taxon>Plantactinospora</taxon>
    </lineage>
</organism>
<keyword evidence="8" id="KW-0067">ATP-binding</keyword>
<dbReference type="GO" id="GO:0005524">
    <property type="term" value="F:ATP binding"/>
    <property type="evidence" value="ECO:0007669"/>
    <property type="project" value="UniProtKB-KW"/>
</dbReference>
<evidence type="ECO:0000256" key="4">
    <source>
        <dbReference type="ARBA" id="ARBA00023136"/>
    </source>
</evidence>
<feature type="transmembrane region" description="Helical" evidence="5">
    <location>
        <begin position="260"/>
        <end position="279"/>
    </location>
</feature>
<dbReference type="PROSITE" id="PS50929">
    <property type="entry name" value="ABC_TM1F"/>
    <property type="match status" value="1"/>
</dbReference>
<evidence type="ECO:0000256" key="1">
    <source>
        <dbReference type="ARBA" id="ARBA00004651"/>
    </source>
</evidence>
<dbReference type="InterPro" id="IPR011527">
    <property type="entry name" value="ABC1_TM_dom"/>
</dbReference>
<dbReference type="EMBL" id="JAZGQK010000015">
    <property type="protein sequence ID" value="MEE6260463.1"/>
    <property type="molecule type" value="Genomic_DNA"/>
</dbReference>
<dbReference type="CDD" id="cd07346">
    <property type="entry name" value="ABC_6TM_exporters"/>
    <property type="match status" value="1"/>
</dbReference>
<keyword evidence="8" id="KW-0547">Nucleotide-binding</keyword>
<dbReference type="Gene3D" id="1.20.1560.10">
    <property type="entry name" value="ABC transporter type 1, transmembrane domain"/>
    <property type="match status" value="1"/>
</dbReference>
<dbReference type="Proteomes" id="UP001332243">
    <property type="component" value="Unassembled WGS sequence"/>
</dbReference>
<gene>
    <name evidence="8" type="ORF">V1633_18425</name>
</gene>
<evidence type="ECO:0000313" key="8">
    <source>
        <dbReference type="EMBL" id="MEE6260463.1"/>
    </source>
</evidence>
<proteinExistence type="predicted"/>
<dbReference type="InterPro" id="IPR036640">
    <property type="entry name" value="ABC1_TM_sf"/>
</dbReference>